<sequence>MPHLTKGVLKARPMRITSTATLAQIQVALAATRPDLQTVTRGWGSIYDDDSLVGTINAIAPAHDGVILPVIQGSLGPLTTFIRAPETLAARLYWYKPDPTARRLLPAGTPKPKYYKLQAADILINQIDGSPDFTLVVTTTDWRDTNFQIIPALESALRGIDSAATISTVSSVLDLGTPDFFLWLVHMHLDGLPITPDLSIDNMYKVSAQDSLDHETSIARGVTAGRLELLSLLADPNKSFGPAQVIISSALLEAHIGFDLELDGSFQVQGQQTHYSDNVIRSKLEEQLLITQDLTQTIIPSMKQAYQSDVGWHSADRVAYRNARKAEATAAMGRL</sequence>
<organism evidence="1 2">
    <name type="scientific">Subtercola lobariae</name>
    <dbReference type="NCBI Taxonomy" id="1588641"/>
    <lineage>
        <taxon>Bacteria</taxon>
        <taxon>Bacillati</taxon>
        <taxon>Actinomycetota</taxon>
        <taxon>Actinomycetes</taxon>
        <taxon>Micrococcales</taxon>
        <taxon>Microbacteriaceae</taxon>
        <taxon>Subtercola</taxon>
    </lineage>
</organism>
<keyword evidence="2" id="KW-1185">Reference proteome</keyword>
<evidence type="ECO:0000313" key="2">
    <source>
        <dbReference type="Proteomes" id="UP000598775"/>
    </source>
</evidence>
<reference evidence="1 2" key="1">
    <citation type="journal article" date="2014" name="Int. J. Syst. Evol. Microbiol.">
        <title>Complete genome sequence of Corynebacterium casei LMG S-19264T (=DSM 44701T), isolated from a smear-ripened cheese.</title>
        <authorList>
            <consortium name="US DOE Joint Genome Institute (JGI-PGF)"/>
            <person name="Walter F."/>
            <person name="Albersmeier A."/>
            <person name="Kalinowski J."/>
            <person name="Ruckert C."/>
        </authorList>
    </citation>
    <scope>NUCLEOTIDE SEQUENCE [LARGE SCALE GENOMIC DNA]</scope>
    <source>
        <strain evidence="1 2">CGMCC 1.12976</strain>
    </source>
</reference>
<dbReference type="Proteomes" id="UP000598775">
    <property type="component" value="Unassembled WGS sequence"/>
</dbReference>
<proteinExistence type="predicted"/>
<protein>
    <submittedName>
        <fullName evidence="1">Uncharacterized protein</fullName>
    </submittedName>
</protein>
<name>A0A917B3S5_9MICO</name>
<dbReference type="AlphaFoldDB" id="A0A917B3S5"/>
<dbReference type="EMBL" id="BMGP01000002">
    <property type="protein sequence ID" value="GGF18163.1"/>
    <property type="molecule type" value="Genomic_DNA"/>
</dbReference>
<gene>
    <name evidence="1" type="ORF">GCM10011399_09840</name>
</gene>
<comment type="caution">
    <text evidence="1">The sequence shown here is derived from an EMBL/GenBank/DDBJ whole genome shotgun (WGS) entry which is preliminary data.</text>
</comment>
<evidence type="ECO:0000313" key="1">
    <source>
        <dbReference type="EMBL" id="GGF18163.1"/>
    </source>
</evidence>
<accession>A0A917B3S5</accession>